<feature type="region of interest" description="Disordered" evidence="1">
    <location>
        <begin position="881"/>
        <end position="1036"/>
    </location>
</feature>
<dbReference type="VEuPathDB" id="TriTrypDB:BSAL_62540"/>
<feature type="compositionally biased region" description="Basic and acidic residues" evidence="1">
    <location>
        <begin position="929"/>
        <end position="944"/>
    </location>
</feature>
<accession>A0A0S4IMF1</accession>
<feature type="compositionally biased region" description="Basic and acidic residues" evidence="1">
    <location>
        <begin position="953"/>
        <end position="974"/>
    </location>
</feature>
<feature type="region of interest" description="Disordered" evidence="1">
    <location>
        <begin position="458"/>
        <end position="477"/>
    </location>
</feature>
<evidence type="ECO:0000313" key="3">
    <source>
        <dbReference type="Proteomes" id="UP000051952"/>
    </source>
</evidence>
<organism evidence="2 3">
    <name type="scientific">Bodo saltans</name>
    <name type="common">Flagellated protozoan</name>
    <dbReference type="NCBI Taxonomy" id="75058"/>
    <lineage>
        <taxon>Eukaryota</taxon>
        <taxon>Discoba</taxon>
        <taxon>Euglenozoa</taxon>
        <taxon>Kinetoplastea</taxon>
        <taxon>Metakinetoplastina</taxon>
        <taxon>Eubodonida</taxon>
        <taxon>Bodonidae</taxon>
        <taxon>Bodo</taxon>
    </lineage>
</organism>
<dbReference type="Proteomes" id="UP000051952">
    <property type="component" value="Unassembled WGS sequence"/>
</dbReference>
<proteinExistence type="predicted"/>
<feature type="compositionally biased region" description="Low complexity" evidence="1">
    <location>
        <begin position="845"/>
        <end position="856"/>
    </location>
</feature>
<feature type="region of interest" description="Disordered" evidence="1">
    <location>
        <begin position="751"/>
        <end position="865"/>
    </location>
</feature>
<feature type="compositionally biased region" description="Polar residues" evidence="1">
    <location>
        <begin position="751"/>
        <end position="762"/>
    </location>
</feature>
<gene>
    <name evidence="2" type="ORF">BSAL_62540</name>
</gene>
<evidence type="ECO:0000256" key="1">
    <source>
        <dbReference type="SAM" id="MobiDB-lite"/>
    </source>
</evidence>
<feature type="region of interest" description="Disordered" evidence="1">
    <location>
        <begin position="1113"/>
        <end position="1143"/>
    </location>
</feature>
<feature type="compositionally biased region" description="Basic and acidic residues" evidence="1">
    <location>
        <begin position="1128"/>
        <end position="1143"/>
    </location>
</feature>
<feature type="compositionally biased region" description="Polar residues" evidence="1">
    <location>
        <begin position="324"/>
        <end position="337"/>
    </location>
</feature>
<reference evidence="3" key="1">
    <citation type="submission" date="2015-09" db="EMBL/GenBank/DDBJ databases">
        <authorList>
            <consortium name="Pathogen Informatics"/>
        </authorList>
    </citation>
    <scope>NUCLEOTIDE SEQUENCE [LARGE SCALE GENOMIC DNA]</scope>
    <source>
        <strain evidence="3">Lake Konstanz</strain>
    </source>
</reference>
<sequence>MYNPPAPQTLAALRGLAAGGSGGGGPGDGGGTVLRFDAAGSDSSSALPSAGLLFGHQLLFTVHYGVGFTSLFGGSDEERTAKQFGIGGYQLQVRYGNAGGMTTPAFTGGDSSGRGGDVVSGGGGAQDVAVWNQRFSLPLQDMQSPIELFLIDTEAAARNTDPKDGAYLIGGVMLAPPDVQWNASDGSIATEQTWRAYRGDHVRLAVTTFERRRGGEGGSSSHAAIIAHNESVRSSMGHSSASHLEDRELEDLSLCVSWEVVLASQLQNHLNDGHHGDDDDDVAEEADPLAPVPIQRNGEVKPAGVLTSRLGGGGGGGSDRGSSIPVSNGGNSSVAAAGQQQLQSYDVDITFEIDRIDQYPATSLVSNKQKSSSVLFCMARRSDGDCSDYVALRQRHNDNAAQDGSSAYGLHRFDQVEDTGRTCTMICRIPYPSSSSGGDDDDESQRVIQLLVCESEEEVHNNAPRDNGDDSDDDDAQQEGAALRVVASTSLLFTALAPRGSATFVLDSLDDDNNEENRQQQRPYGELCVNWQVTPVLDEQTSWAQAQRLLFPATSSSGGGGEEYSEGARAATCGNDLTPQSIDSDVLCVTVVRGIDLRRAPLGGEQRTNHSHTSEHAARHKLSRPLVAVAVGPLLASTPIATIPESQLLLHPRAPCNVIWDQELIFPFPTTNLPRRTLVELILQQDHEIVSIGALSLQDALERSKILTNVRGGVVEGFEVVPLLQEGHIGALGHILARWRYIAHDQLALQQRQQGRSKSTETPDPYVDGEEDQHSSSHLPHNNNDNSTPVKQRLASSSPRATDVLSALRSSPPPGAQPSPRRVSTSSPQLHPTAVTPNTSFAADGGSQRRQSPGSSITSSPPVVHLSRRRLSVDAITSPIQSFEHDDGHGEVVAGGRTSAQSALHEHEAPHNEAIMSNGEFSAQRRRVSSHDNASHEDQRHVELTENDEAEDERLPSQDPRMDSYHVRGDVVHSDDDDDNDNHAPAPEPRPKLVFRVRTGQDGRPQVAFYDPSTTTSTSATPTHLETETKHQQGDADYVEGGIVPPVNGPYHFSSEGLQWSSHLHRVARTTGDTDDAIEDADIVKDPAQLLREELEIRNRMGGMRQHHLNRSALGKPFPAQPWYPPGESKDESHVPVSRRESQRKQLDAIVELTMKSRFVAHQSAARENRGNMGAMSTAVSHDVSRSTSVQQNIVSGLRPHGMHFAN</sequence>
<feature type="compositionally biased region" description="Low complexity" evidence="1">
    <location>
        <begin position="1012"/>
        <end position="1023"/>
    </location>
</feature>
<protein>
    <submittedName>
        <fullName evidence="2">Uncharacterized protein</fullName>
    </submittedName>
</protein>
<keyword evidence="3" id="KW-1185">Reference proteome</keyword>
<dbReference type="EMBL" id="CYKH01000325">
    <property type="protein sequence ID" value="CUF44180.1"/>
    <property type="molecule type" value="Genomic_DNA"/>
</dbReference>
<feature type="region of interest" description="Disordered" evidence="1">
    <location>
        <begin position="290"/>
        <end position="337"/>
    </location>
</feature>
<feature type="compositionally biased region" description="Polar residues" evidence="1">
    <location>
        <begin position="822"/>
        <end position="841"/>
    </location>
</feature>
<dbReference type="AlphaFoldDB" id="A0A0S4IMF1"/>
<feature type="compositionally biased region" description="Basic and acidic residues" evidence="1">
    <location>
        <begin position="1025"/>
        <end position="1034"/>
    </location>
</feature>
<feature type="compositionally biased region" description="Polar residues" evidence="1">
    <location>
        <begin position="776"/>
        <end position="800"/>
    </location>
</feature>
<name>A0A0S4IMF1_BODSA</name>
<feature type="compositionally biased region" description="Gly residues" evidence="1">
    <location>
        <begin position="310"/>
        <end position="319"/>
    </location>
</feature>
<evidence type="ECO:0000313" key="2">
    <source>
        <dbReference type="EMBL" id="CUF44180.1"/>
    </source>
</evidence>